<dbReference type="Proteomes" id="UP001295684">
    <property type="component" value="Unassembled WGS sequence"/>
</dbReference>
<name>A0AAD2D930_EUPCR</name>
<evidence type="ECO:0000256" key="1">
    <source>
        <dbReference type="SAM" id="Phobius"/>
    </source>
</evidence>
<reference evidence="2" key="1">
    <citation type="submission" date="2023-07" db="EMBL/GenBank/DDBJ databases">
        <authorList>
            <consortium name="AG Swart"/>
            <person name="Singh M."/>
            <person name="Singh A."/>
            <person name="Seah K."/>
            <person name="Emmerich C."/>
        </authorList>
    </citation>
    <scope>NUCLEOTIDE SEQUENCE</scope>
    <source>
        <strain evidence="2">DP1</strain>
    </source>
</reference>
<dbReference type="AlphaFoldDB" id="A0AAD2D930"/>
<keyword evidence="1" id="KW-1133">Transmembrane helix</keyword>
<gene>
    <name evidence="2" type="ORF">ECRASSUSDP1_LOCUS27390</name>
</gene>
<comment type="caution">
    <text evidence="2">The sequence shown here is derived from an EMBL/GenBank/DDBJ whole genome shotgun (WGS) entry which is preliminary data.</text>
</comment>
<sequence length="357" mass="42053">MPFVRATSKVYLAFIFLCILYYHYYGLQFWITQVEPEMCNREDISLKSIRFHNAKHLDFTTRFTSHLYDTLFTSDDSEIDFHCNTRFKYTDLVNEILMKDESEDLLTSEIDHPSFLSYNFDQYEGSGFIKSKLFEMIKTFIGQRVTIKSEFYQKNSTDGKTERFLSHHIYSNDQYWWRNDPLIVVSKCSEKGCTYGESYHAINSSSLSKEVMHASVEMEKTEGFVSFKNLTIPVVLNSNLKLVMKGQRVLDSKVYSKIGTKLNLTVYDYETYENVDPARADIILSIAEGEIMNYTSLFYFSFIWICIALIPNYPRNFIRSPSFNSFIQILNVKNISDRYKYVRHSKIQFDQKDIQSF</sequence>
<feature type="transmembrane region" description="Helical" evidence="1">
    <location>
        <begin position="12"/>
        <end position="31"/>
    </location>
</feature>
<evidence type="ECO:0000313" key="3">
    <source>
        <dbReference type="Proteomes" id="UP001295684"/>
    </source>
</evidence>
<protein>
    <submittedName>
        <fullName evidence="2">Uncharacterized protein</fullName>
    </submittedName>
</protein>
<keyword evidence="1" id="KW-0472">Membrane</keyword>
<feature type="transmembrane region" description="Helical" evidence="1">
    <location>
        <begin position="291"/>
        <end position="310"/>
    </location>
</feature>
<keyword evidence="1" id="KW-0812">Transmembrane</keyword>
<accession>A0AAD2D930</accession>
<proteinExistence type="predicted"/>
<dbReference type="EMBL" id="CAMPGE010028268">
    <property type="protein sequence ID" value="CAI2385804.1"/>
    <property type="molecule type" value="Genomic_DNA"/>
</dbReference>
<keyword evidence="3" id="KW-1185">Reference proteome</keyword>
<organism evidence="2 3">
    <name type="scientific">Euplotes crassus</name>
    <dbReference type="NCBI Taxonomy" id="5936"/>
    <lineage>
        <taxon>Eukaryota</taxon>
        <taxon>Sar</taxon>
        <taxon>Alveolata</taxon>
        <taxon>Ciliophora</taxon>
        <taxon>Intramacronucleata</taxon>
        <taxon>Spirotrichea</taxon>
        <taxon>Hypotrichia</taxon>
        <taxon>Euplotida</taxon>
        <taxon>Euplotidae</taxon>
        <taxon>Moneuplotes</taxon>
    </lineage>
</organism>
<evidence type="ECO:0000313" key="2">
    <source>
        <dbReference type="EMBL" id="CAI2385804.1"/>
    </source>
</evidence>